<evidence type="ECO:0000256" key="1">
    <source>
        <dbReference type="ARBA" id="ARBA00022679"/>
    </source>
</evidence>
<dbReference type="EMBL" id="CM010717">
    <property type="protein sequence ID" value="RZC53243.1"/>
    <property type="molecule type" value="Genomic_DNA"/>
</dbReference>
<dbReference type="STRING" id="3469.A0A4Y7IWH3"/>
<evidence type="ECO:0000313" key="2">
    <source>
        <dbReference type="EMBL" id="RZC53243.1"/>
    </source>
</evidence>
<organism evidence="2 3">
    <name type="scientific">Papaver somniferum</name>
    <name type="common">Opium poppy</name>
    <dbReference type="NCBI Taxonomy" id="3469"/>
    <lineage>
        <taxon>Eukaryota</taxon>
        <taxon>Viridiplantae</taxon>
        <taxon>Streptophyta</taxon>
        <taxon>Embryophyta</taxon>
        <taxon>Tracheophyta</taxon>
        <taxon>Spermatophyta</taxon>
        <taxon>Magnoliopsida</taxon>
        <taxon>Ranunculales</taxon>
        <taxon>Papaveraceae</taxon>
        <taxon>Papaveroideae</taxon>
        <taxon>Papaver</taxon>
    </lineage>
</organism>
<gene>
    <name evidence="2" type="ORF">C5167_012105</name>
</gene>
<evidence type="ECO:0000313" key="3">
    <source>
        <dbReference type="Proteomes" id="UP000316621"/>
    </source>
</evidence>
<dbReference type="InterPro" id="IPR023213">
    <property type="entry name" value="CAT-like_dom_sf"/>
</dbReference>
<dbReference type="PANTHER" id="PTHR31896">
    <property type="entry name" value="FAMILY REGULATORY PROTEIN, PUTATIVE (AFU_ORTHOLOGUE AFUA_3G14730)-RELATED"/>
    <property type="match status" value="1"/>
</dbReference>
<dbReference type="Proteomes" id="UP000316621">
    <property type="component" value="Chromosome 3"/>
</dbReference>
<sequence>MSRNDEAIRSSWDSWIENPIPSVPLNKAITLSSSSNSKRILLITATSPRFNMYGNDFGWGRPVATRAGKSYKKDGVLSANPGPIEGSMEIQACLSVEIFEALENNAEFMEFVTVLPPYESVQS</sequence>
<dbReference type="Pfam" id="PF02458">
    <property type="entry name" value="Transferase"/>
    <property type="match status" value="1"/>
</dbReference>
<proteinExistence type="predicted"/>
<keyword evidence="3" id="KW-1185">Reference proteome</keyword>
<dbReference type="OMA" id="WIENPIP"/>
<dbReference type="PANTHER" id="PTHR31896:SF43">
    <property type="entry name" value="PROTEIN ENHANCED PSEUDOMONAS SUSCEPTIBILITY 1"/>
    <property type="match status" value="1"/>
</dbReference>
<name>A0A4Y7IWH3_PAPSO</name>
<reference evidence="2 3" key="1">
    <citation type="journal article" date="2018" name="Science">
        <title>The opium poppy genome and morphinan production.</title>
        <authorList>
            <person name="Guo L."/>
            <person name="Winzer T."/>
            <person name="Yang X."/>
            <person name="Li Y."/>
            <person name="Ning Z."/>
            <person name="He Z."/>
            <person name="Teodor R."/>
            <person name="Lu Y."/>
            <person name="Bowser T.A."/>
            <person name="Graham I.A."/>
            <person name="Ye K."/>
        </authorList>
    </citation>
    <scope>NUCLEOTIDE SEQUENCE [LARGE SCALE GENOMIC DNA]</scope>
    <source>
        <strain evidence="3">cv. HN1</strain>
        <tissue evidence="2">Leaves</tissue>
    </source>
</reference>
<accession>A0A4Y7IWH3</accession>
<dbReference type="Gramene" id="RZC53243">
    <property type="protein sequence ID" value="RZC53243"/>
    <property type="gene ID" value="C5167_012105"/>
</dbReference>
<dbReference type="Gene3D" id="3.30.559.10">
    <property type="entry name" value="Chloramphenicol acetyltransferase-like domain"/>
    <property type="match status" value="1"/>
</dbReference>
<protein>
    <submittedName>
        <fullName evidence="2">Uncharacterized protein</fullName>
    </submittedName>
</protein>
<keyword evidence="1" id="KW-0808">Transferase</keyword>
<dbReference type="InterPro" id="IPR051283">
    <property type="entry name" value="Sec_Metabolite_Acyltrans"/>
</dbReference>
<dbReference type="AlphaFoldDB" id="A0A4Y7IWH3"/>
<dbReference type="GO" id="GO:0016740">
    <property type="term" value="F:transferase activity"/>
    <property type="evidence" value="ECO:0007669"/>
    <property type="project" value="UniProtKB-KW"/>
</dbReference>